<dbReference type="Proteomes" id="UP000182793">
    <property type="component" value="Unassembled WGS sequence"/>
</dbReference>
<evidence type="ECO:0000313" key="4">
    <source>
        <dbReference type="Proteomes" id="UP000029382"/>
    </source>
</evidence>
<dbReference type="Pfam" id="PF17881">
    <property type="entry name" value="TseB"/>
    <property type="match status" value="1"/>
</dbReference>
<dbReference type="Proteomes" id="UP000029382">
    <property type="component" value="Unassembled WGS sequence"/>
</dbReference>
<evidence type="ECO:0000259" key="1">
    <source>
        <dbReference type="Pfam" id="PF17881"/>
    </source>
</evidence>
<evidence type="ECO:0000313" key="5">
    <source>
        <dbReference type="Proteomes" id="UP000182793"/>
    </source>
</evidence>
<organism evidence="2 4">
    <name type="scientific">Streptococcus equinus JB1</name>
    <dbReference type="NCBI Taxonomy" id="1294274"/>
    <lineage>
        <taxon>Bacteria</taxon>
        <taxon>Bacillati</taxon>
        <taxon>Bacillota</taxon>
        <taxon>Bacilli</taxon>
        <taxon>Lactobacillales</taxon>
        <taxon>Streptococcaceae</taxon>
        <taxon>Streptococcus</taxon>
    </lineage>
</organism>
<comment type="caution">
    <text evidence="2">The sequence shown here is derived from an EMBL/GenBank/DDBJ whole genome shotgun (WGS) entry which is preliminary data.</text>
</comment>
<feature type="domain" description="Cell wall elongation regulator TseB-like" evidence="1">
    <location>
        <begin position="43"/>
        <end position="85"/>
    </location>
</feature>
<dbReference type="InterPro" id="IPR041401">
    <property type="entry name" value="TseB-like_dom"/>
</dbReference>
<accession>A0A091CB92</accession>
<reference evidence="3 5" key="2">
    <citation type="submission" date="2016-10" db="EMBL/GenBank/DDBJ databases">
        <authorList>
            <person name="Varghese N."/>
            <person name="Submissions S."/>
        </authorList>
    </citation>
    <scope>NUCLEOTIDE SEQUENCE [LARGE SCALE GENOMIC DNA]</scope>
    <source>
        <strain evidence="3 5">JB1</strain>
    </source>
</reference>
<reference evidence="2 4" key="1">
    <citation type="journal article" date="2014" name="Genome Announc.">
        <title>Draft Genome Sequences of Streptococcus bovis Strains ATCC 33317 and JB1.</title>
        <authorList>
            <person name="Benahmed F.H."/>
            <person name="Gopinath G.R."/>
            <person name="Harbottle H."/>
            <person name="Cotta M.A."/>
            <person name="Luo Y."/>
            <person name="Henderson C."/>
            <person name="Teri P."/>
            <person name="Soppet D."/>
            <person name="Rasmussen M."/>
            <person name="Whitehead T.R."/>
            <person name="Davidson M."/>
        </authorList>
    </citation>
    <scope>NUCLEOTIDE SEQUENCE [LARGE SCALE GENOMIC DNA]</scope>
    <source>
        <strain evidence="2 4">JB1</strain>
    </source>
</reference>
<gene>
    <name evidence="2" type="ORF">H702_04380</name>
    <name evidence="3" type="ORF">SAMN02910290_00068</name>
</gene>
<sequence>MKKLTPVKQYLLGFSLILLVLLLSATTVLDLAIQPKRRAEKLATQVAIEKADLVQTSSVDLYNGSKTYYSVFGTTASGDQKIVAVGEDNGKVFVYSVNDGISRKQAEQVAAANGATGISKVVYGIDGKTPIWEVTATDGYYLVNFETSELVKKEGI</sequence>
<dbReference type="Gene3D" id="3.10.450.40">
    <property type="match status" value="2"/>
</dbReference>
<evidence type="ECO:0000313" key="2">
    <source>
        <dbReference type="EMBL" id="KFN88178.1"/>
    </source>
</evidence>
<dbReference type="AlphaFoldDB" id="A0A091CB92"/>
<dbReference type="SUPFAM" id="SSF54403">
    <property type="entry name" value="Cystatin/monellin"/>
    <property type="match status" value="2"/>
</dbReference>
<proteinExistence type="predicted"/>
<name>A0A091CB92_STREI</name>
<dbReference type="RefSeq" id="WP_039696559.1">
    <property type="nucleotide sequence ID" value="NZ_AUZH01000013.1"/>
</dbReference>
<dbReference type="EMBL" id="AUZH01000013">
    <property type="protein sequence ID" value="KFN88178.1"/>
    <property type="molecule type" value="Genomic_DNA"/>
</dbReference>
<keyword evidence="5" id="KW-1185">Reference proteome</keyword>
<protein>
    <submittedName>
        <fullName evidence="2">Peptidase</fullName>
    </submittedName>
    <submittedName>
        <fullName evidence="3">Uncharacterized protein YpmB</fullName>
    </submittedName>
</protein>
<evidence type="ECO:0000313" key="3">
    <source>
        <dbReference type="EMBL" id="SFL02433.1"/>
    </source>
</evidence>
<dbReference type="EMBL" id="FOTG01000002">
    <property type="protein sequence ID" value="SFL02433.1"/>
    <property type="molecule type" value="Genomic_DNA"/>
</dbReference>
<dbReference type="InterPro" id="IPR046350">
    <property type="entry name" value="Cystatin_sf"/>
</dbReference>